<reference evidence="1 2" key="1">
    <citation type="journal article" date="2019" name="Nat. Ecol. Evol.">
        <title>Megaphylogeny resolves global patterns of mushroom evolution.</title>
        <authorList>
            <person name="Varga T."/>
            <person name="Krizsan K."/>
            <person name="Foldi C."/>
            <person name="Dima B."/>
            <person name="Sanchez-Garcia M."/>
            <person name="Sanchez-Ramirez S."/>
            <person name="Szollosi G.J."/>
            <person name="Szarkandi J.G."/>
            <person name="Papp V."/>
            <person name="Albert L."/>
            <person name="Andreopoulos W."/>
            <person name="Angelini C."/>
            <person name="Antonin V."/>
            <person name="Barry K.W."/>
            <person name="Bougher N.L."/>
            <person name="Buchanan P."/>
            <person name="Buyck B."/>
            <person name="Bense V."/>
            <person name="Catcheside P."/>
            <person name="Chovatia M."/>
            <person name="Cooper J."/>
            <person name="Damon W."/>
            <person name="Desjardin D."/>
            <person name="Finy P."/>
            <person name="Geml J."/>
            <person name="Haridas S."/>
            <person name="Hughes K."/>
            <person name="Justo A."/>
            <person name="Karasinski D."/>
            <person name="Kautmanova I."/>
            <person name="Kiss B."/>
            <person name="Kocsube S."/>
            <person name="Kotiranta H."/>
            <person name="LaButti K.M."/>
            <person name="Lechner B.E."/>
            <person name="Liimatainen K."/>
            <person name="Lipzen A."/>
            <person name="Lukacs Z."/>
            <person name="Mihaltcheva S."/>
            <person name="Morgado L.N."/>
            <person name="Niskanen T."/>
            <person name="Noordeloos M.E."/>
            <person name="Ohm R.A."/>
            <person name="Ortiz-Santana B."/>
            <person name="Ovrebo C."/>
            <person name="Racz N."/>
            <person name="Riley R."/>
            <person name="Savchenko A."/>
            <person name="Shiryaev A."/>
            <person name="Soop K."/>
            <person name="Spirin V."/>
            <person name="Szebenyi C."/>
            <person name="Tomsovsky M."/>
            <person name="Tulloss R.E."/>
            <person name="Uehling J."/>
            <person name="Grigoriev I.V."/>
            <person name="Vagvolgyi C."/>
            <person name="Papp T."/>
            <person name="Martin F.M."/>
            <person name="Miettinen O."/>
            <person name="Hibbett D.S."/>
            <person name="Nagy L.G."/>
        </authorList>
    </citation>
    <scope>NUCLEOTIDE SEQUENCE [LARGE SCALE GENOMIC DNA]</scope>
    <source>
        <strain evidence="1 2">CBS 962.96</strain>
    </source>
</reference>
<dbReference type="Proteomes" id="UP000297245">
    <property type="component" value="Unassembled WGS sequence"/>
</dbReference>
<dbReference type="OrthoDB" id="2564984at2759"/>
<feature type="non-terminal residue" evidence="1">
    <location>
        <position position="55"/>
    </location>
</feature>
<gene>
    <name evidence="1" type="ORF">K435DRAFT_620327</name>
</gene>
<feature type="non-terminal residue" evidence="1">
    <location>
        <position position="1"/>
    </location>
</feature>
<organism evidence="1 2">
    <name type="scientific">Dendrothele bispora (strain CBS 962.96)</name>
    <dbReference type="NCBI Taxonomy" id="1314807"/>
    <lineage>
        <taxon>Eukaryota</taxon>
        <taxon>Fungi</taxon>
        <taxon>Dikarya</taxon>
        <taxon>Basidiomycota</taxon>
        <taxon>Agaricomycotina</taxon>
        <taxon>Agaricomycetes</taxon>
        <taxon>Agaricomycetidae</taxon>
        <taxon>Agaricales</taxon>
        <taxon>Agaricales incertae sedis</taxon>
        <taxon>Dendrothele</taxon>
    </lineage>
</organism>
<proteinExistence type="predicted"/>
<accession>A0A4S8M4Q4</accession>
<protein>
    <submittedName>
        <fullName evidence="1">Uncharacterized protein</fullName>
    </submittedName>
</protein>
<evidence type="ECO:0000313" key="2">
    <source>
        <dbReference type="Proteomes" id="UP000297245"/>
    </source>
</evidence>
<dbReference type="EMBL" id="ML179160">
    <property type="protein sequence ID" value="THU97184.1"/>
    <property type="molecule type" value="Genomic_DNA"/>
</dbReference>
<name>A0A4S8M4Q4_DENBC</name>
<sequence>PRPPQQEKSAAQIGEEYRAALFAQCAQGKHSPKTTYGPCGIVTAIICFPIGLICL</sequence>
<dbReference type="AlphaFoldDB" id="A0A4S8M4Q4"/>
<evidence type="ECO:0000313" key="1">
    <source>
        <dbReference type="EMBL" id="THU97184.1"/>
    </source>
</evidence>
<keyword evidence="2" id="KW-1185">Reference proteome</keyword>